<dbReference type="RefSeq" id="YP_010059632.1">
    <property type="nucleotide sequence ID" value="NC_054726.1"/>
</dbReference>
<evidence type="ECO:0000313" key="2">
    <source>
        <dbReference type="Proteomes" id="UP000423065"/>
    </source>
</evidence>
<name>A0A649VR83_9CAUD</name>
<sequence>MSENLTQQLRDLKEGDTVVYQGRDHKVFRVKGKWIGLIDPERERMFSTNEKGVVQGPVAHFAVPLTEVDLTS</sequence>
<accession>A0A649VR83</accession>
<protein>
    <submittedName>
        <fullName evidence="1">Uncharacterized protein</fullName>
    </submittedName>
</protein>
<dbReference type="GeneID" id="64766864"/>
<evidence type="ECO:0000313" key="1">
    <source>
        <dbReference type="EMBL" id="QGJ95017.1"/>
    </source>
</evidence>
<dbReference type="EMBL" id="MN586040">
    <property type="protein sequence ID" value="QGJ95017.1"/>
    <property type="molecule type" value="Genomic_DNA"/>
</dbReference>
<dbReference type="Proteomes" id="UP000423065">
    <property type="component" value="Segment"/>
</dbReference>
<organism evidence="1 2">
    <name type="scientific">Gordonia phage Stormageddon</name>
    <dbReference type="NCBI Taxonomy" id="2656541"/>
    <lineage>
        <taxon>Viruses</taxon>
        <taxon>Duplodnaviria</taxon>
        <taxon>Heunggongvirae</taxon>
        <taxon>Uroviricota</taxon>
        <taxon>Caudoviricetes</taxon>
        <taxon>Stormageddonvirus</taxon>
        <taxon>Stormageddonvirus Stormageddon</taxon>
    </lineage>
</organism>
<reference evidence="1 2" key="1">
    <citation type="submission" date="2019-10" db="EMBL/GenBank/DDBJ databases">
        <authorList>
            <person name="Garlena R.A."/>
            <person name="Russell D.A."/>
            <person name="Pope W.H."/>
            <person name="Jacobs-Sera D."/>
            <person name="Hatfull G.F."/>
        </authorList>
    </citation>
    <scope>NUCLEOTIDE SEQUENCE [LARGE SCALE GENOMIC DNA]</scope>
</reference>
<proteinExistence type="predicted"/>
<gene>
    <name evidence="1" type="primary">157</name>
    <name evidence="1" type="ORF">SEA_STORMAGEDDON_157</name>
</gene>
<dbReference type="KEGG" id="vg:64766864"/>
<keyword evidence="2" id="KW-1185">Reference proteome</keyword>